<accession>A0ABV8SCC4</accession>
<reference evidence="4" key="1">
    <citation type="journal article" date="2019" name="Int. J. Syst. Evol. Microbiol.">
        <title>The Global Catalogue of Microorganisms (GCM) 10K type strain sequencing project: providing services to taxonomists for standard genome sequencing and annotation.</title>
        <authorList>
            <consortium name="The Broad Institute Genomics Platform"/>
            <consortium name="The Broad Institute Genome Sequencing Center for Infectious Disease"/>
            <person name="Wu L."/>
            <person name="Ma J."/>
        </authorList>
    </citation>
    <scope>NUCLEOTIDE SEQUENCE [LARGE SCALE GENOMIC DNA]</scope>
    <source>
        <strain evidence="4">CGMCC 4.1641</strain>
    </source>
</reference>
<name>A0ABV8SCC4_9BACL</name>
<evidence type="ECO:0000313" key="4">
    <source>
        <dbReference type="Proteomes" id="UP001595755"/>
    </source>
</evidence>
<feature type="domain" description="SLH" evidence="2">
    <location>
        <begin position="1802"/>
        <end position="1857"/>
    </location>
</feature>
<keyword evidence="4" id="KW-1185">Reference proteome</keyword>
<feature type="domain" description="SLH" evidence="2">
    <location>
        <begin position="1736"/>
        <end position="1799"/>
    </location>
</feature>
<dbReference type="RefSeq" id="WP_204603842.1">
    <property type="nucleotide sequence ID" value="NZ_JBHSED010000036.1"/>
</dbReference>
<dbReference type="Pfam" id="PF00395">
    <property type="entry name" value="SLH"/>
    <property type="match status" value="3"/>
</dbReference>
<dbReference type="EMBL" id="JBHSED010000036">
    <property type="protein sequence ID" value="MFC4305206.1"/>
    <property type="molecule type" value="Genomic_DNA"/>
</dbReference>
<feature type="domain" description="SLH" evidence="2">
    <location>
        <begin position="1676"/>
        <end position="1734"/>
    </location>
</feature>
<comment type="caution">
    <text evidence="3">The sequence shown here is derived from an EMBL/GenBank/DDBJ whole genome shotgun (WGS) entry which is preliminary data.</text>
</comment>
<dbReference type="InterPro" id="IPR001119">
    <property type="entry name" value="SLH_dom"/>
</dbReference>
<proteinExistence type="predicted"/>
<dbReference type="PROSITE" id="PS51272">
    <property type="entry name" value="SLH"/>
    <property type="match status" value="3"/>
</dbReference>
<feature type="compositionally biased region" description="Gly residues" evidence="1">
    <location>
        <begin position="1647"/>
        <end position="1664"/>
    </location>
</feature>
<evidence type="ECO:0000259" key="2">
    <source>
        <dbReference type="PROSITE" id="PS51272"/>
    </source>
</evidence>
<evidence type="ECO:0000313" key="3">
    <source>
        <dbReference type="EMBL" id="MFC4305206.1"/>
    </source>
</evidence>
<evidence type="ECO:0000256" key="1">
    <source>
        <dbReference type="SAM" id="MobiDB-lite"/>
    </source>
</evidence>
<organism evidence="3 4">
    <name type="scientific">Cohnella boryungensis</name>
    <dbReference type="NCBI Taxonomy" id="768479"/>
    <lineage>
        <taxon>Bacteria</taxon>
        <taxon>Bacillati</taxon>
        <taxon>Bacillota</taxon>
        <taxon>Bacilli</taxon>
        <taxon>Bacillales</taxon>
        <taxon>Paenibacillaceae</taxon>
        <taxon>Cohnella</taxon>
    </lineage>
</organism>
<feature type="region of interest" description="Disordered" evidence="1">
    <location>
        <begin position="1645"/>
        <end position="1678"/>
    </location>
</feature>
<sequence>MASVKTAIEQGNYSGISQSMYDNRSVNQYIYNQVFNAIRDGGVVPDRIRVGLTRELGYVPSITGDADNPNGTDGIYTFTITFLRTWQARTTRPLTVPILATTFREVNEQALAVVKAALVDGAVDVAFGASQADKTAAVQSYVDRLLAGDPQVAATVSYNSGTNEYDVALVRGNASDSKSLTMTMNEGVDPDIAIVSAAKAAAEGASYPATTQAAHGDEAAAKSYVEDRARAAVNNSAVTITASKVNYTAPIAGDGDHVNGTDGSYTFTVTVSKGLQSQTTAQQTIAITATVFNGVTNAQAVAAAKAALVDGEVDVVFEPSQADKTAAVQSYVNSLLVGDAAGVTAIVTFNSGSGNYDVTLSKGSANDSKSLSMTFNESADPDIAILQAAREAVENAEYPAAKQEEYGTEAAVQSYVEELVKQALNNDAIDLSIHVDAYTAPKAGDADFPDGTDGQVAFTVTLTKGAQVQSAARQTIGIKATPYAGVTNQQVIDRAMSLLTGELTTMDVPLGTTWTELYEMVKSYFNDLLGDLDLDYLYILPKSYADIEGQFPVDIYIEKGNYASAGTVVNLPINEELDPYLASVKTAIEQGNYSGIRQYMYDNGSVNQFIYNQVFTAIQDGGVVPERIRVGLVRELGYVPSITGDADNPNGTDGSYTFTITFLRTWQARTTRPLTVPILATTFREVNEQALAAVKAALVDGTVDVAFGASQAAKTAAVQSYVDRLITGDPKVTATVAYNSGTGGYDVALVRGNASDSKSLTMTMNEGVDPDIAIVSAAKAAAEGASYPATTQTAHRDEAAAKSYVEDQARAAVNNSAVTITAAKVSYTAPIAGDGDHVNGTDGSYTFTVTVSKGLQSQTTAQQTIAITATAFNGVTNAQAVTAAKAALVDGAIDVAFEPSQADKTAAVQSYVNRLLTGDAAGVTAIVTFNSISGNYDVALSKGARTDSTSLRVTFTEAPDPDIAILQAAREAVENADYPAANQEEHGTEAAAKSYLEERVKQAVNNDAIDLSIHVDAYTAPKAGDADFPDGTDGQVAFTVTLTKGAQVQSAARQTLGIKATPYAGVTNQQVIDRAMSLLTGELTTMDVPLGTTWTELYEMAKSYFNDLLGDLDLDYLYILPKSYADIEGQFPVDIYIEKGNYASAGTVVNLPINEELDPYLASVKTAIEQGNYSGIRQFMYDNQSVNQFIYNQVFIAIQDGGVVPERIRVGLVRELGYVPSITGDADNPNGTDGSYTFTITFLRLWQARTTRPLTVPILATPFEGLSNAQAVAAAKAALVDGEADVAFGASQTAKTAAVQSYVNSLLVGDAAGVTAIIVYNNGKYEVALSMGSATDSKSLTMTMNEGVDPDIAVVSAAKAAAEGASYPATTQTAHGDEAAAKSYVEDQARAAVNNSAVTITASKVSYTAPIAGDGDNVNGTDGSYAFTVTAAKGLQSQTTAQQIIVITATPFTGLTNAQAVAAAKTALVDGTVDVAFGASQADKTAAVQSYVNGLLIGDAAGVIATVVYDSGSNKYDVALSKGSANDSKGLAMTVNESANPDIAIVAAAKAAAEGASYSSMTQAAATSESVIAAVLKVTAEAAVKNSNVAITINKVRYTVPIAGTSANRSGTDGSYVFTVTVVKGAQSQTTGQIRVSIAATAYTSGGTPGGGTPGGSTPGGNTPGGSTPEGSAPSGGTSFEDVNKSDWFFDAVTYVQHNGLMSGTSETIFMPNLTANRAMIVTVLYRMVGKPHVIGESTFTDVPSGAWYTDAINWAEQSGIVNGYSNKRFGLDDAVTREQLIALLYRYAQHKNLNVTATGDLSDFVDKDKTSDWATESMKWAIGKGIISGKGSGMLDPSGTATRAEIAAILMRFLID</sequence>
<dbReference type="Proteomes" id="UP001595755">
    <property type="component" value="Unassembled WGS sequence"/>
</dbReference>
<gene>
    <name evidence="3" type="ORF">ACFO1S_17375</name>
</gene>
<protein>
    <submittedName>
        <fullName evidence="3">S-layer homology domain-containing protein</fullName>
    </submittedName>
</protein>